<dbReference type="HOGENOM" id="CLU_005619_1_0_1"/>
<dbReference type="GeneID" id="4703416"/>
<evidence type="ECO:0000259" key="9">
    <source>
        <dbReference type="PROSITE" id="PS50064"/>
    </source>
</evidence>
<evidence type="ECO:0000256" key="5">
    <source>
        <dbReference type="ARBA" id="ARBA00022786"/>
    </source>
</evidence>
<evidence type="ECO:0000256" key="3">
    <source>
        <dbReference type="ARBA" id="ARBA00022723"/>
    </source>
</evidence>
<dbReference type="Pfam" id="PF00645">
    <property type="entry name" value="zf-PARP"/>
    <property type="match status" value="1"/>
</dbReference>
<reference evidence="11 12" key="1">
    <citation type="journal article" date="2008" name="PLoS Genet.">
        <title>Genomic islands in the pathogenic filamentous fungus Aspergillus fumigatus.</title>
        <authorList>
            <person name="Fedorova N.D."/>
            <person name="Khaldi N."/>
            <person name="Joardar V.S."/>
            <person name="Maiti R."/>
            <person name="Amedeo P."/>
            <person name="Anderson M.J."/>
            <person name="Crabtree J."/>
            <person name="Silva J.C."/>
            <person name="Badger J.H."/>
            <person name="Albarraq A."/>
            <person name="Angiuoli S."/>
            <person name="Bussey H."/>
            <person name="Bowyer P."/>
            <person name="Cotty P.J."/>
            <person name="Dyer P.S."/>
            <person name="Egan A."/>
            <person name="Galens K."/>
            <person name="Fraser-Liggett C.M."/>
            <person name="Haas B.J."/>
            <person name="Inman J.M."/>
            <person name="Kent R."/>
            <person name="Lemieux S."/>
            <person name="Malavazi I."/>
            <person name="Orvis J."/>
            <person name="Roemer T."/>
            <person name="Ronning C.M."/>
            <person name="Sundaram J.P."/>
            <person name="Sutton G."/>
            <person name="Turner G."/>
            <person name="Venter J.C."/>
            <person name="White O.R."/>
            <person name="Whitty B.R."/>
            <person name="Youngman P."/>
            <person name="Wolfe K.H."/>
            <person name="Goldman G.H."/>
            <person name="Wortman J.R."/>
            <person name="Jiang B."/>
            <person name="Denning D.W."/>
            <person name="Nierman W.C."/>
        </authorList>
    </citation>
    <scope>NUCLEOTIDE SEQUENCE [LARGE SCALE GENOMIC DNA]</scope>
    <source>
        <strain evidence="12">ATCC 1007 / CBS 513.65 / DSM 816 / NCTC 3887 / NRRL 1</strain>
    </source>
</reference>
<sequence length="1360" mass="151282">MASIPAAEAPKGSDSKLDLHDLCRLKSKPSLVGSVEVSKHSELLYPTWSNSVILEDSSRSNLPKPPRGYVYITFAEPSQGSSLVHEDDLDLVDRAIGTGEIVKRDLNDTFSGTAIEATITCTLEPVAFRTTDPVTGEDGPLRFTEPAVKRRNSPEIQDDHLAPPLLYDIPVTELTNYEEFSEGDYIVYEQKLGMVREVERDAILLLHDQKPVSPLDPFALQLPISVGTERVVSWPENQSAMRSYPLPNGDYLWTVESESVFPGQYTLTSPTNLSRRDWSSDLASNFQPEGHILATPAVSFHVDWLCPNPFSTGPPHSDSNNDVLRASVLQGKAMRCDFSRFPTEGLNEKTVRSDTWAELNPGDRVRFRNPTDATSKYNHKQIPTDQSFGHDINIFRVVSTQTQVTVQWQDLSITTQPATSLHKFTTFGDEVWPGNIVILAESLAGPQTSCSRHEIRRAQKVGIVQAVNSAERVASVRWYKNPDVELLHRGNMLKPGFTLGELDETVTQVSVYELCSFPALSKGPGDLVLLAPETVHQSSLPPKGIEPPGITGPCLSSYLYPISFLEIGMYLESMKLTLVESSGFKNGTTIDTAPLPPRGTLQDDYNRQSTCNFVGNILSMDINGTVTVRLVGRNACRDICVPMEKILMVIDEDYDEVPPLPIPPVGGITNFPGLAPLFPGYMFDLPGVPPWAMDPLFTGPGLPAWAQTPSLFNRTYEYEGGERLDNDANDDQWMTEDDSEGDEESSFEEDSDLESEEHAVLGQEELVAPEVTEVKITSVPGDDQKMAVDNPHSHTQETHGAGGPSSRSSSFPSECPPGFMILESDPPVDHHFLARAPARGTGLRMSRIRKEYEILQSALPSGIFVRTWESRMDLLRVLIIGPQGTPYEHAPFVIDFQFPEDYPNKPPVSFFHSWTNGQSRVNPNLYEDGRICLSILGTWPTKNPEESWSPTSSTALQILVSIMGLVLVKNPFYNEAGYEMLAADDNRHVESVQYTEKAYLTARNFIKHAIEHSVAGLEDVVTWNYLAGLGQEDDKSSYPRLLRRAIDSALELIEHHNNTSAEDKLDEGHAAAPFVSRLSLGAVVMLRRQAASTGRAGCQNKECKDEKIKIGKGELRLGTWVDTERFQSFFWRHWGCVTPKIIGNLNESVEEMSGDAKDLNTLDGFEDLPSEYQEKVRKALEQGHVDDEDWKGDVEMNRPGKTGFRKRATKKKADEEEVFTPSMTVFLFSVLTPNKQEETASEKEKQKAPKTKKRARAETENEKTDDNAPTPKAKRAKKGGRVKQESDHEDEHGSDDTEVEYKPRPTRRGRSGKIAAEEKPAPAPEKPAAKRQRKSVGEDGDAEAEPVQEKPKRGRRKKMA</sequence>
<dbReference type="InterPro" id="IPR000608">
    <property type="entry name" value="UBC"/>
</dbReference>
<dbReference type="GO" id="GO:0003677">
    <property type="term" value="F:DNA binding"/>
    <property type="evidence" value="ECO:0007669"/>
    <property type="project" value="InterPro"/>
</dbReference>
<feature type="compositionally biased region" description="Acidic residues" evidence="8">
    <location>
        <begin position="727"/>
        <end position="755"/>
    </location>
</feature>
<dbReference type="CDD" id="cd23837">
    <property type="entry name" value="UBCc_UBE2O"/>
    <property type="match status" value="1"/>
</dbReference>
<dbReference type="SMART" id="SM01336">
    <property type="entry name" value="zf-PARP"/>
    <property type="match status" value="1"/>
</dbReference>
<dbReference type="Proteomes" id="UP000006701">
    <property type="component" value="Unassembled WGS sequence"/>
</dbReference>
<dbReference type="FunFam" id="3.10.110.10:FF:000094">
    <property type="entry name" value="Probable ubiquitin-conjugating enzyme E2 23"/>
    <property type="match status" value="1"/>
</dbReference>
<proteinExistence type="predicted"/>
<feature type="compositionally biased region" description="Basic and acidic residues" evidence="8">
    <location>
        <begin position="1235"/>
        <end position="1247"/>
    </location>
</feature>
<dbReference type="Pfam" id="PF00179">
    <property type="entry name" value="UQ_con"/>
    <property type="match status" value="1"/>
</dbReference>
<name>A1CL39_ASPCL</name>
<feature type="region of interest" description="Disordered" evidence="8">
    <location>
        <begin position="362"/>
        <end position="382"/>
    </location>
</feature>
<feature type="region of interest" description="Disordered" evidence="8">
    <location>
        <begin position="1235"/>
        <end position="1360"/>
    </location>
</feature>
<dbReference type="KEGG" id="act:ACLA_040790"/>
<evidence type="ECO:0000313" key="11">
    <source>
        <dbReference type="EMBL" id="EAW09863.1"/>
    </source>
</evidence>
<feature type="compositionally biased region" description="Basic and acidic residues" evidence="8">
    <location>
        <begin position="1256"/>
        <end position="1266"/>
    </location>
</feature>
<keyword evidence="3" id="KW-0479">Metal-binding</keyword>
<dbReference type="eggNOG" id="KOG0895">
    <property type="taxonomic scope" value="Eukaryota"/>
</dbReference>
<gene>
    <name evidence="11" type="ORF">ACLA_040790</name>
</gene>
<evidence type="ECO:0000256" key="4">
    <source>
        <dbReference type="ARBA" id="ARBA00022771"/>
    </source>
</evidence>
<dbReference type="OrthoDB" id="47801at2759"/>
<feature type="compositionally biased region" description="Basic and acidic residues" evidence="8">
    <location>
        <begin position="1282"/>
        <end position="1303"/>
    </location>
</feature>
<feature type="region of interest" description="Disordered" evidence="8">
    <location>
        <begin position="1188"/>
        <end position="1216"/>
    </location>
</feature>
<protein>
    <submittedName>
        <fullName evidence="11">Ubiquitin-conjugating enzyme, putative</fullName>
    </submittedName>
</protein>
<evidence type="ECO:0000256" key="6">
    <source>
        <dbReference type="ARBA" id="ARBA00022833"/>
    </source>
</evidence>
<feature type="region of interest" description="Disordered" evidence="8">
    <location>
        <begin position="721"/>
        <end position="817"/>
    </location>
</feature>
<feature type="compositionally biased region" description="Basic and acidic residues" evidence="8">
    <location>
        <begin position="1188"/>
        <end position="1198"/>
    </location>
</feature>
<dbReference type="Gene3D" id="3.30.1740.10">
    <property type="entry name" value="Zinc finger, PARP-type"/>
    <property type="match status" value="1"/>
</dbReference>
<evidence type="ECO:0000256" key="1">
    <source>
        <dbReference type="ARBA" id="ARBA00004123"/>
    </source>
</evidence>
<dbReference type="SUPFAM" id="SSF57716">
    <property type="entry name" value="Glucocorticoid receptor-like (DNA-binding domain)"/>
    <property type="match status" value="1"/>
</dbReference>
<dbReference type="VEuPathDB" id="FungiDB:ACLA_040790"/>
<organism evidence="11 12">
    <name type="scientific">Aspergillus clavatus (strain ATCC 1007 / CBS 513.65 / DSM 816 / NCTC 3887 / NRRL 1 / QM 1276 / 107)</name>
    <dbReference type="NCBI Taxonomy" id="344612"/>
    <lineage>
        <taxon>Eukaryota</taxon>
        <taxon>Fungi</taxon>
        <taxon>Dikarya</taxon>
        <taxon>Ascomycota</taxon>
        <taxon>Pezizomycotina</taxon>
        <taxon>Eurotiomycetes</taxon>
        <taxon>Eurotiomycetidae</taxon>
        <taxon>Eurotiales</taxon>
        <taxon>Aspergillaceae</taxon>
        <taxon>Aspergillus</taxon>
        <taxon>Aspergillus subgen. Fumigati</taxon>
    </lineage>
</organism>
<dbReference type="SUPFAM" id="SSF54495">
    <property type="entry name" value="UBC-like"/>
    <property type="match status" value="1"/>
</dbReference>
<evidence type="ECO:0000256" key="7">
    <source>
        <dbReference type="ARBA" id="ARBA00023242"/>
    </source>
</evidence>
<feature type="compositionally biased region" description="Low complexity" evidence="8">
    <location>
        <begin position="804"/>
        <end position="817"/>
    </location>
</feature>
<keyword evidence="2" id="KW-0808">Transferase</keyword>
<dbReference type="PROSITE" id="PS50064">
    <property type="entry name" value="ZF_PARP_2"/>
    <property type="match status" value="1"/>
</dbReference>
<dbReference type="GO" id="GO:0008270">
    <property type="term" value="F:zinc ion binding"/>
    <property type="evidence" value="ECO:0007669"/>
    <property type="project" value="UniProtKB-KW"/>
</dbReference>
<keyword evidence="6" id="KW-0862">Zinc</keyword>
<dbReference type="GO" id="GO:0005634">
    <property type="term" value="C:nucleus"/>
    <property type="evidence" value="ECO:0007669"/>
    <property type="project" value="UniProtKB-SubCell"/>
</dbReference>
<dbReference type="Gene3D" id="3.10.110.10">
    <property type="entry name" value="Ubiquitin Conjugating Enzyme"/>
    <property type="match status" value="1"/>
</dbReference>
<dbReference type="PANTHER" id="PTHR46116:SF15">
    <property type="entry name" value="(E3-INDEPENDENT) E2 UBIQUITIN-CONJUGATING ENZYME"/>
    <property type="match status" value="1"/>
</dbReference>
<feature type="domain" description="UBC core" evidence="10">
    <location>
        <begin position="843"/>
        <end position="1007"/>
    </location>
</feature>
<dbReference type="InterPro" id="IPR016135">
    <property type="entry name" value="UBQ-conjugating_enzyme/RWD"/>
</dbReference>
<feature type="domain" description="PARP-type" evidence="9">
    <location>
        <begin position="1103"/>
        <end position="1184"/>
    </location>
</feature>
<evidence type="ECO:0000259" key="10">
    <source>
        <dbReference type="PROSITE" id="PS50127"/>
    </source>
</evidence>
<dbReference type="PROSITE" id="PS50127">
    <property type="entry name" value="UBC_2"/>
    <property type="match status" value="1"/>
</dbReference>
<evidence type="ECO:0000256" key="2">
    <source>
        <dbReference type="ARBA" id="ARBA00022679"/>
    </source>
</evidence>
<feature type="compositionally biased region" description="Basic residues" evidence="8">
    <location>
        <begin position="1272"/>
        <end position="1281"/>
    </location>
</feature>
<dbReference type="SMART" id="SM00212">
    <property type="entry name" value="UBCc"/>
    <property type="match status" value="1"/>
</dbReference>
<dbReference type="RefSeq" id="XP_001271289.1">
    <property type="nucleotide sequence ID" value="XM_001271288.1"/>
</dbReference>
<dbReference type="GO" id="GO:0061631">
    <property type="term" value="F:ubiquitin conjugating enzyme activity"/>
    <property type="evidence" value="ECO:0007669"/>
    <property type="project" value="TreeGrafter"/>
</dbReference>
<keyword evidence="12" id="KW-1185">Reference proteome</keyword>
<evidence type="ECO:0000313" key="12">
    <source>
        <dbReference type="Proteomes" id="UP000006701"/>
    </source>
</evidence>
<keyword evidence="7" id="KW-0539">Nucleus</keyword>
<evidence type="ECO:0000256" key="8">
    <source>
        <dbReference type="SAM" id="MobiDB-lite"/>
    </source>
</evidence>
<dbReference type="STRING" id="344612.A1CL39"/>
<keyword evidence="5" id="KW-0833">Ubl conjugation pathway</keyword>
<accession>A1CL39</accession>
<dbReference type="EMBL" id="DS027056">
    <property type="protein sequence ID" value="EAW09863.1"/>
    <property type="molecule type" value="Genomic_DNA"/>
</dbReference>
<dbReference type="InterPro" id="IPR036957">
    <property type="entry name" value="Znf_PARP_sf"/>
</dbReference>
<dbReference type="PANTHER" id="PTHR46116">
    <property type="entry name" value="(E3-INDEPENDENT) E2 UBIQUITIN-CONJUGATING ENZYME"/>
    <property type="match status" value="1"/>
</dbReference>
<keyword evidence="4" id="KW-0863">Zinc-finger</keyword>
<dbReference type="InterPro" id="IPR001510">
    <property type="entry name" value="Znf_PARP"/>
</dbReference>
<feature type="compositionally biased region" description="Basic and acidic residues" evidence="8">
    <location>
        <begin position="782"/>
        <end position="797"/>
    </location>
</feature>
<comment type="subcellular location">
    <subcellularLocation>
        <location evidence="1">Nucleus</location>
    </subcellularLocation>
</comment>
<feature type="compositionally biased region" description="Polar residues" evidence="8">
    <location>
        <begin position="371"/>
        <end position="382"/>
    </location>
</feature>